<dbReference type="EMBL" id="JAERWK010000001">
    <property type="protein sequence ID" value="MBM9465682.1"/>
    <property type="molecule type" value="Genomic_DNA"/>
</dbReference>
<name>A0A938YBY6_9ACTN</name>
<dbReference type="InterPro" id="IPR012727">
    <property type="entry name" value="Gly_oxidase_ThiO"/>
</dbReference>
<evidence type="ECO:0000256" key="4">
    <source>
        <dbReference type="ARBA" id="ARBA00049872"/>
    </source>
</evidence>
<proteinExistence type="predicted"/>
<reference evidence="8" key="1">
    <citation type="submission" date="2021-01" db="EMBL/GenBank/DDBJ databases">
        <title>YIM 132084 draft genome.</title>
        <authorList>
            <person name="An D."/>
        </authorList>
    </citation>
    <scope>NUCLEOTIDE SEQUENCE</scope>
    <source>
        <strain evidence="8">YIM 132084</strain>
    </source>
</reference>
<organism evidence="8 9">
    <name type="scientific">Nakamurella leprariae</name>
    <dbReference type="NCBI Taxonomy" id="2803911"/>
    <lineage>
        <taxon>Bacteria</taxon>
        <taxon>Bacillati</taxon>
        <taxon>Actinomycetota</taxon>
        <taxon>Actinomycetes</taxon>
        <taxon>Nakamurellales</taxon>
        <taxon>Nakamurellaceae</taxon>
        <taxon>Nakamurella</taxon>
    </lineage>
</organism>
<dbReference type="GO" id="GO:0005737">
    <property type="term" value="C:cytoplasm"/>
    <property type="evidence" value="ECO:0007669"/>
    <property type="project" value="TreeGrafter"/>
</dbReference>
<keyword evidence="2" id="KW-0784">Thiamine biosynthesis</keyword>
<dbReference type="SUPFAM" id="SSF51971">
    <property type="entry name" value="Nucleotide-binding domain"/>
    <property type="match status" value="1"/>
</dbReference>
<comment type="catalytic activity">
    <reaction evidence="4">
        <text>glycine + O2 + H2O = glyoxylate + H2O2 + NH4(+)</text>
        <dbReference type="Rhea" id="RHEA:11532"/>
        <dbReference type="ChEBI" id="CHEBI:15377"/>
        <dbReference type="ChEBI" id="CHEBI:15379"/>
        <dbReference type="ChEBI" id="CHEBI:16240"/>
        <dbReference type="ChEBI" id="CHEBI:28938"/>
        <dbReference type="ChEBI" id="CHEBI:36655"/>
        <dbReference type="ChEBI" id="CHEBI:57305"/>
        <dbReference type="EC" id="1.4.3.19"/>
    </reaction>
</comment>
<dbReference type="GO" id="GO:0043799">
    <property type="term" value="F:glycine oxidase activity"/>
    <property type="evidence" value="ECO:0007669"/>
    <property type="project" value="UniProtKB-EC"/>
</dbReference>
<evidence type="ECO:0000259" key="7">
    <source>
        <dbReference type="Pfam" id="PF01266"/>
    </source>
</evidence>
<dbReference type="Proteomes" id="UP000663792">
    <property type="component" value="Unassembled WGS sequence"/>
</dbReference>
<evidence type="ECO:0000256" key="3">
    <source>
        <dbReference type="ARBA" id="ARBA00023002"/>
    </source>
</evidence>
<dbReference type="Pfam" id="PF01266">
    <property type="entry name" value="DAO"/>
    <property type="match status" value="1"/>
</dbReference>
<protein>
    <recommendedName>
        <fullName evidence="5">glycine oxidase</fullName>
        <ecNumber evidence="5">1.4.3.19</ecNumber>
    </recommendedName>
</protein>
<dbReference type="InterPro" id="IPR036188">
    <property type="entry name" value="FAD/NAD-bd_sf"/>
</dbReference>
<feature type="domain" description="FAD dependent oxidoreductase" evidence="7">
    <location>
        <begin position="26"/>
        <end position="361"/>
    </location>
</feature>
<dbReference type="Gene3D" id="3.30.9.10">
    <property type="entry name" value="D-Amino Acid Oxidase, subunit A, domain 2"/>
    <property type="match status" value="1"/>
</dbReference>
<evidence type="ECO:0000313" key="9">
    <source>
        <dbReference type="Proteomes" id="UP000663792"/>
    </source>
</evidence>
<dbReference type="SUPFAM" id="SSF54373">
    <property type="entry name" value="FAD-linked reductases, C-terminal domain"/>
    <property type="match status" value="1"/>
</dbReference>
<dbReference type="GO" id="GO:0050660">
    <property type="term" value="F:flavin adenine dinucleotide binding"/>
    <property type="evidence" value="ECO:0007669"/>
    <property type="project" value="InterPro"/>
</dbReference>
<dbReference type="GO" id="GO:0009228">
    <property type="term" value="P:thiamine biosynthetic process"/>
    <property type="evidence" value="ECO:0007669"/>
    <property type="project" value="UniProtKB-KW"/>
</dbReference>
<dbReference type="PANTHER" id="PTHR13847">
    <property type="entry name" value="SARCOSINE DEHYDROGENASE-RELATED"/>
    <property type="match status" value="1"/>
</dbReference>
<dbReference type="EC" id="1.4.3.19" evidence="5"/>
<keyword evidence="9" id="KW-1185">Reference proteome</keyword>
<comment type="pathway">
    <text evidence="1">Cofactor biosynthesis; thiamine diphosphate biosynthesis.</text>
</comment>
<evidence type="ECO:0000256" key="2">
    <source>
        <dbReference type="ARBA" id="ARBA00022977"/>
    </source>
</evidence>
<dbReference type="AlphaFoldDB" id="A0A938YBY6"/>
<evidence type="ECO:0000256" key="6">
    <source>
        <dbReference type="SAM" id="MobiDB-lite"/>
    </source>
</evidence>
<feature type="compositionally biased region" description="Pro residues" evidence="6">
    <location>
        <begin position="8"/>
        <end position="19"/>
    </location>
</feature>
<evidence type="ECO:0000256" key="5">
    <source>
        <dbReference type="ARBA" id="ARBA00050018"/>
    </source>
</evidence>
<feature type="region of interest" description="Disordered" evidence="6">
    <location>
        <begin position="1"/>
        <end position="24"/>
    </location>
</feature>
<accession>A0A938YBY6</accession>
<dbReference type="InterPro" id="IPR006076">
    <property type="entry name" value="FAD-dep_OxRdtase"/>
</dbReference>
<evidence type="ECO:0000256" key="1">
    <source>
        <dbReference type="ARBA" id="ARBA00004948"/>
    </source>
</evidence>
<gene>
    <name evidence="8" type="primary">thiO</name>
    <name evidence="8" type="ORF">JL106_00120</name>
</gene>
<keyword evidence="3 8" id="KW-0560">Oxidoreductase</keyword>
<evidence type="ECO:0000313" key="8">
    <source>
        <dbReference type="EMBL" id="MBM9465682.1"/>
    </source>
</evidence>
<dbReference type="Gene3D" id="3.50.50.60">
    <property type="entry name" value="FAD/NAD(P)-binding domain"/>
    <property type="match status" value="1"/>
</dbReference>
<sequence>MSHHPSGPTSPPPTDPPTGGPGNGQLAVVGGGVIGWSVAWRAAVAGWSVTVFDPRPGRGSSWVAGGMLAPLTEGHPGEDALLELGSESLRRWPAFAEQLTAAAGRPCGLSAEGTIVVGWNAGDRAELARTVAYLAGRGRLVTQLDDDELRVLEPGLAPALRSGVSVPQDRSVDNRALLAALRAAADRAGVRTVERAVSDLDDDGVRGADQVVIAAGTGSPTLTGPLRSTGALPIRPVKGEILRLRARPGAVPGPRHTVRALVHGRSVYLVPRSDGLVVGATQHEVGADTTVTVGGVRDLLADATAVLPGLAEFEFAEHAAGLRPMSPDGVPFIGRLDDRVVLATGHGRNGILLAPLTADAVLADLHRSPLAEVAAAAPGRFA</sequence>
<dbReference type="PANTHER" id="PTHR13847:SF289">
    <property type="entry name" value="GLYCINE OXIDASE"/>
    <property type="match status" value="1"/>
</dbReference>
<dbReference type="NCBIfam" id="TIGR02352">
    <property type="entry name" value="thiamin_ThiO"/>
    <property type="match status" value="1"/>
</dbReference>
<comment type="caution">
    <text evidence="8">The sequence shown here is derived from an EMBL/GenBank/DDBJ whole genome shotgun (WGS) entry which is preliminary data.</text>
</comment>